<feature type="region of interest" description="Disordered" evidence="7">
    <location>
        <begin position="64"/>
        <end position="135"/>
    </location>
</feature>
<evidence type="ECO:0000313" key="8">
    <source>
        <dbReference type="Proteomes" id="UP000694941"/>
    </source>
</evidence>
<dbReference type="PANTHER" id="PTHR11501">
    <property type="entry name" value="MICROTUBULE-ASSOCIATED PROTEIN"/>
    <property type="match status" value="1"/>
</dbReference>
<comment type="subcellular location">
    <subcellularLocation>
        <location evidence="1 6">Cytoplasm</location>
        <location evidence="1 6">Cytoskeleton</location>
    </subcellularLocation>
</comment>
<feature type="compositionally biased region" description="Low complexity" evidence="7">
    <location>
        <begin position="261"/>
        <end position="279"/>
    </location>
</feature>
<keyword evidence="6" id="KW-0493">Microtubule</keyword>
<evidence type="ECO:0000256" key="4">
    <source>
        <dbReference type="ARBA" id="ARBA00022737"/>
    </source>
</evidence>
<dbReference type="InterPro" id="IPR027324">
    <property type="entry name" value="MAP2/MAP4/Tau"/>
</dbReference>
<evidence type="ECO:0000256" key="2">
    <source>
        <dbReference type="ARBA" id="ARBA00022490"/>
    </source>
</evidence>
<evidence type="ECO:0000256" key="5">
    <source>
        <dbReference type="ARBA" id="ARBA00023212"/>
    </source>
</evidence>
<sequence>MKTVQPRTEKYEELKSKPTLRFVPTNTLDEKREPIFVKGIKLISEDFKVTQTAADKTDVISIGSVEVHRKNKRHGPANGETPKSSKISTSTPKKPLSSPRKPPIKNGVTSPTKTKIPPIKAPVGQTPSPNVKNVTSKIGSFQNMKHKPGGGEKKVVTQKLEWSATSKVGSLEKATHRPGGGAKKIQTQKLEWKAESKVGSKSNLKHSPGGGKVKIENRKMEWKATSKIGSLDNIEHKPGGGDVKIKSEKLNFREKASPRIGSVSERGSSVGSETQSPVPSVSPPPSEPPTEIHITEAPPVEKNPPPPQENEDNSKSVVQPTSPTPEKDSNETILSSEPKPTPEEDTPANTATVSEIPVTATAPSVDENIKQEDTPQSY</sequence>
<feature type="region of interest" description="Disordered" evidence="7">
    <location>
        <begin position="167"/>
        <end position="378"/>
    </location>
</feature>
<feature type="compositionally biased region" description="Basic and acidic residues" evidence="7">
    <location>
        <begin position="233"/>
        <end position="257"/>
    </location>
</feature>
<dbReference type="InterPro" id="IPR001084">
    <property type="entry name" value="MAP_tubulin-bd_rpt"/>
</dbReference>
<feature type="compositionally biased region" description="Basic and acidic residues" evidence="7">
    <location>
        <begin position="213"/>
        <end position="224"/>
    </location>
</feature>
<feature type="compositionally biased region" description="Basic and acidic residues" evidence="7">
    <location>
        <begin position="367"/>
        <end position="378"/>
    </location>
</feature>
<protein>
    <recommendedName>
        <fullName evidence="6">Microtubule-associated protein</fullName>
    </recommendedName>
</protein>
<name>A0ABM1TSK7_LIMPO</name>
<dbReference type="PANTHER" id="PTHR11501:SF18">
    <property type="entry name" value="MICROTUBULE-ASSOCIATED PROTEIN"/>
    <property type="match status" value="1"/>
</dbReference>
<proteinExistence type="predicted"/>
<dbReference type="Proteomes" id="UP000694941">
    <property type="component" value="Unplaced"/>
</dbReference>
<feature type="compositionally biased region" description="Low complexity" evidence="7">
    <location>
        <begin position="81"/>
        <end position="99"/>
    </location>
</feature>
<reference evidence="9" key="1">
    <citation type="submission" date="2025-08" db="UniProtKB">
        <authorList>
            <consortium name="RefSeq"/>
        </authorList>
    </citation>
    <scope>IDENTIFICATION</scope>
    <source>
        <tissue evidence="9">Muscle</tissue>
    </source>
</reference>
<dbReference type="Pfam" id="PF00418">
    <property type="entry name" value="Tubulin-binding"/>
    <property type="match status" value="4"/>
</dbReference>
<evidence type="ECO:0000256" key="6">
    <source>
        <dbReference type="RuleBase" id="RU000686"/>
    </source>
</evidence>
<keyword evidence="8" id="KW-1185">Reference proteome</keyword>
<evidence type="ECO:0000313" key="9">
    <source>
        <dbReference type="RefSeq" id="XP_022258863.1"/>
    </source>
</evidence>
<accession>A0ABM1TSK7</accession>
<keyword evidence="5 6" id="KW-0206">Cytoskeleton</keyword>
<dbReference type="PROSITE" id="PS51491">
    <property type="entry name" value="TAU_MAP_2"/>
    <property type="match status" value="3"/>
</dbReference>
<keyword evidence="4" id="KW-0677">Repeat</keyword>
<feature type="compositionally biased region" description="Polar residues" evidence="7">
    <location>
        <begin position="125"/>
        <end position="135"/>
    </location>
</feature>
<dbReference type="GeneID" id="106474879"/>
<gene>
    <name evidence="9" type="primary">LOC106474879</name>
</gene>
<dbReference type="RefSeq" id="XP_022258863.1">
    <property type="nucleotide sequence ID" value="XM_022403155.1"/>
</dbReference>
<organism evidence="8 9">
    <name type="scientific">Limulus polyphemus</name>
    <name type="common">Atlantic horseshoe crab</name>
    <dbReference type="NCBI Taxonomy" id="6850"/>
    <lineage>
        <taxon>Eukaryota</taxon>
        <taxon>Metazoa</taxon>
        <taxon>Ecdysozoa</taxon>
        <taxon>Arthropoda</taxon>
        <taxon>Chelicerata</taxon>
        <taxon>Merostomata</taxon>
        <taxon>Xiphosura</taxon>
        <taxon>Limulidae</taxon>
        <taxon>Limulus</taxon>
    </lineage>
</organism>
<dbReference type="PROSITE" id="PS00229">
    <property type="entry name" value="TAU_MAP_1"/>
    <property type="match status" value="1"/>
</dbReference>
<evidence type="ECO:0000256" key="3">
    <source>
        <dbReference type="ARBA" id="ARBA00022553"/>
    </source>
</evidence>
<keyword evidence="3" id="KW-0597">Phosphoprotein</keyword>
<evidence type="ECO:0000256" key="1">
    <source>
        <dbReference type="ARBA" id="ARBA00004245"/>
    </source>
</evidence>
<keyword evidence="2 6" id="KW-0963">Cytoplasm</keyword>
<evidence type="ECO:0000256" key="7">
    <source>
        <dbReference type="SAM" id="MobiDB-lite"/>
    </source>
</evidence>